<organism evidence="2 3">
    <name type="scientific">Sorghum bicolor</name>
    <name type="common">Sorghum</name>
    <name type="synonym">Sorghum vulgare</name>
    <dbReference type="NCBI Taxonomy" id="4558"/>
    <lineage>
        <taxon>Eukaryota</taxon>
        <taxon>Viridiplantae</taxon>
        <taxon>Streptophyta</taxon>
        <taxon>Embryophyta</taxon>
        <taxon>Tracheophyta</taxon>
        <taxon>Spermatophyta</taxon>
        <taxon>Magnoliopsida</taxon>
        <taxon>Liliopsida</taxon>
        <taxon>Poales</taxon>
        <taxon>Poaceae</taxon>
        <taxon>PACMAD clade</taxon>
        <taxon>Panicoideae</taxon>
        <taxon>Andropogonodae</taxon>
        <taxon>Andropogoneae</taxon>
        <taxon>Sorghinae</taxon>
        <taxon>Sorghum</taxon>
    </lineage>
</organism>
<evidence type="ECO:0000313" key="3">
    <source>
        <dbReference type="Proteomes" id="UP000000768"/>
    </source>
</evidence>
<evidence type="ECO:0000313" key="2">
    <source>
        <dbReference type="EMBL" id="OQU87888.1"/>
    </source>
</evidence>
<feature type="compositionally biased region" description="Polar residues" evidence="1">
    <location>
        <begin position="455"/>
        <end position="489"/>
    </location>
</feature>
<dbReference type="AlphaFoldDB" id="A0A1W0W0I6"/>
<keyword evidence="3" id="KW-1185">Reference proteome</keyword>
<feature type="region of interest" description="Disordered" evidence="1">
    <location>
        <begin position="101"/>
        <end position="175"/>
    </location>
</feature>
<gene>
    <name evidence="2" type="ORF">SORBI_3003G362300</name>
</gene>
<reference evidence="2 3" key="1">
    <citation type="journal article" date="2009" name="Nature">
        <title>The Sorghum bicolor genome and the diversification of grasses.</title>
        <authorList>
            <person name="Paterson A.H."/>
            <person name="Bowers J.E."/>
            <person name="Bruggmann R."/>
            <person name="Dubchak I."/>
            <person name="Grimwood J."/>
            <person name="Gundlach H."/>
            <person name="Haberer G."/>
            <person name="Hellsten U."/>
            <person name="Mitros T."/>
            <person name="Poliakov A."/>
            <person name="Schmutz J."/>
            <person name="Spannagl M."/>
            <person name="Tang H."/>
            <person name="Wang X."/>
            <person name="Wicker T."/>
            <person name="Bharti A.K."/>
            <person name="Chapman J."/>
            <person name="Feltus F.A."/>
            <person name="Gowik U."/>
            <person name="Grigoriev I.V."/>
            <person name="Lyons E."/>
            <person name="Maher C.A."/>
            <person name="Martis M."/>
            <person name="Narechania A."/>
            <person name="Otillar R.P."/>
            <person name="Penning B.W."/>
            <person name="Salamov A.A."/>
            <person name="Wang Y."/>
            <person name="Zhang L."/>
            <person name="Carpita N.C."/>
            <person name="Freeling M."/>
            <person name="Gingle A.R."/>
            <person name="Hash C.T."/>
            <person name="Keller B."/>
            <person name="Klein P."/>
            <person name="Kresovich S."/>
            <person name="McCann M.C."/>
            <person name="Ming R."/>
            <person name="Peterson D.G."/>
            <person name="Mehboob-ur-Rahman"/>
            <person name="Ware D."/>
            <person name="Westhoff P."/>
            <person name="Mayer K.F."/>
            <person name="Messing J."/>
            <person name="Rokhsar D.S."/>
        </authorList>
    </citation>
    <scope>NUCLEOTIDE SEQUENCE [LARGE SCALE GENOMIC DNA]</scope>
    <source>
        <strain evidence="3">cv. BTx623</strain>
    </source>
</reference>
<feature type="compositionally biased region" description="Low complexity" evidence="1">
    <location>
        <begin position="403"/>
        <end position="414"/>
    </location>
</feature>
<dbReference type="FunCoup" id="A0A1W0W0I6">
    <property type="interactions" value="630"/>
</dbReference>
<dbReference type="EMBL" id="CM000762">
    <property type="protein sequence ID" value="OQU87888.1"/>
    <property type="molecule type" value="Genomic_DNA"/>
</dbReference>
<feature type="region of interest" description="Disordered" evidence="1">
    <location>
        <begin position="319"/>
        <end position="491"/>
    </location>
</feature>
<feature type="compositionally biased region" description="Basic and acidic residues" evidence="1">
    <location>
        <begin position="418"/>
        <end position="427"/>
    </location>
</feature>
<feature type="compositionally biased region" description="Basic and acidic residues" evidence="1">
    <location>
        <begin position="322"/>
        <end position="346"/>
    </location>
</feature>
<dbReference type="InParanoid" id="A0A1W0W0I6"/>
<feature type="region of interest" description="Disordered" evidence="1">
    <location>
        <begin position="239"/>
        <end position="297"/>
    </location>
</feature>
<feature type="compositionally biased region" description="Basic and acidic residues" evidence="1">
    <location>
        <begin position="138"/>
        <end position="147"/>
    </location>
</feature>
<evidence type="ECO:0000256" key="1">
    <source>
        <dbReference type="SAM" id="MobiDB-lite"/>
    </source>
</evidence>
<dbReference type="Gramene" id="OQU87888">
    <property type="protein sequence ID" value="OQU87888"/>
    <property type="gene ID" value="SORBI_3003G362300"/>
</dbReference>
<proteinExistence type="predicted"/>
<reference evidence="3" key="2">
    <citation type="journal article" date="2018" name="Plant J.">
        <title>The Sorghum bicolor reference genome: improved assembly, gene annotations, a transcriptome atlas, and signatures of genome organization.</title>
        <authorList>
            <person name="McCormick R.F."/>
            <person name="Truong S.K."/>
            <person name="Sreedasyam A."/>
            <person name="Jenkins J."/>
            <person name="Shu S."/>
            <person name="Sims D."/>
            <person name="Kennedy M."/>
            <person name="Amirebrahimi M."/>
            <person name="Weers B.D."/>
            <person name="McKinley B."/>
            <person name="Mattison A."/>
            <person name="Morishige D.T."/>
            <person name="Grimwood J."/>
            <person name="Schmutz J."/>
            <person name="Mullet J.E."/>
        </authorList>
    </citation>
    <scope>NUCLEOTIDE SEQUENCE [LARGE SCALE GENOMIC DNA]</scope>
    <source>
        <strain evidence="3">cv. BTx623</strain>
    </source>
</reference>
<sequence>MADSTAMTVDFLRARLLSERSVSRAAKERADELAKRVLDVPCRHARRSCADRPPLSDVDGIDSVVAELEEQVRAVTAQRRQAERAAADVLAVLESQGFGGHLSDVDDDSDVSGQDSGEVDDGKRRGDTAGATVEEGEREPSAAKGEAEDALSGTAQPGGLSWKGRSVSPRKARQLKQRHRRSFFYLLSSSDSSPKYRVGQSCRKNKRRVELRCGHTHTRQGPSFAVSSYLTTCASVLSNASRPMATEDDGGGGGSQKGRQDGSDFTDDGQADMDGEVGGDERSSGGGGGGGQYVIRYEEDGEMERVLERQAELIGQYEEEEKAQREWEKQYNENRNANKGDVELKSKAYQTDAGAKSNVKNLSSTNNTSADRLQKGSLSESPQNGAQRREANEEPDHGCAQTSSISAPESSSNSTVTRQEDQHRGDQISDGDSGYSTNARSPKHDDAVIRAPSDGSPSSDTLNSKVTDWSSSQFHDCTDGQLDTQSSYPPASCSIADIESVLQALQRARISLSAKLSKPVPPSQVTLALPAPGDEHREYDDLPANDDDDDSYGYGEKLSGSSPGLQEMLALPAPEDYHERDREDSQLDAAAISHVEKASSSSPHREEMLALPAPGDDYRKEIEDYMKIPVGSPGLFRLPIDSFPVDEKMFSGTACGSRFSLGAAASHATSIFSNPAVSCGAATATSVPSISSDGSGFPSRQGIDLQASGLLSVPASGRCISMPTPDFAVGTGSAPFLSGIPVLQDLNRGMPLADADLFMQRGIECTISNKWML</sequence>
<feature type="region of interest" description="Disordered" evidence="1">
    <location>
        <begin position="515"/>
        <end position="566"/>
    </location>
</feature>
<dbReference type="OMA" id="SFPKDEM"/>
<protein>
    <submittedName>
        <fullName evidence="2">Uncharacterized protein</fullName>
    </submittedName>
</protein>
<feature type="compositionally biased region" description="Acidic residues" evidence="1">
    <location>
        <begin position="264"/>
        <end position="278"/>
    </location>
</feature>
<dbReference type="PANTHER" id="PTHR33701:SF3">
    <property type="entry name" value="TRANSCRIPTIONAL REGULATOR ATRX"/>
    <property type="match status" value="1"/>
</dbReference>
<dbReference type="eggNOG" id="ENOG502QR45">
    <property type="taxonomic scope" value="Eukaryota"/>
</dbReference>
<name>A0A1W0W0I6_SORBI</name>
<dbReference type="PANTHER" id="PTHR33701">
    <property type="entry name" value="TRANSMEMBRANE PROTEIN"/>
    <property type="match status" value="1"/>
</dbReference>
<dbReference type="Proteomes" id="UP000000768">
    <property type="component" value="Chromosome 3"/>
</dbReference>
<feature type="compositionally biased region" description="Basic and acidic residues" evidence="1">
    <location>
        <begin position="387"/>
        <end position="397"/>
    </location>
</feature>
<accession>A0A1W0W0I6</accession>
<dbReference type="STRING" id="4558.A0A1W0W0I6"/>
<feature type="compositionally biased region" description="Acidic residues" evidence="1">
    <location>
        <begin position="541"/>
        <end position="551"/>
    </location>
</feature>
<feature type="compositionally biased region" description="Polar residues" evidence="1">
    <location>
        <begin position="358"/>
        <end position="386"/>
    </location>
</feature>